<dbReference type="Pfam" id="PF00657">
    <property type="entry name" value="Lipase_GDSL"/>
    <property type="match status" value="1"/>
</dbReference>
<keyword evidence="4" id="KW-1185">Reference proteome</keyword>
<evidence type="ECO:0000313" key="4">
    <source>
        <dbReference type="Proteomes" id="UP000283530"/>
    </source>
</evidence>
<dbReference type="EMBL" id="QPKB01000002">
    <property type="protein sequence ID" value="RWR77627.1"/>
    <property type="molecule type" value="Genomic_DNA"/>
</dbReference>
<keyword evidence="2" id="KW-0732">Signal</keyword>
<dbReference type="GO" id="GO:0048046">
    <property type="term" value="C:apoplast"/>
    <property type="evidence" value="ECO:0007669"/>
    <property type="project" value="TreeGrafter"/>
</dbReference>
<dbReference type="InterPro" id="IPR001087">
    <property type="entry name" value="GDSL"/>
</dbReference>
<accession>A0A3S3NYE4</accession>
<evidence type="ECO:0000256" key="1">
    <source>
        <dbReference type="ARBA" id="ARBA00008668"/>
    </source>
</evidence>
<dbReference type="GO" id="GO:0016788">
    <property type="term" value="F:hydrolase activity, acting on ester bonds"/>
    <property type="evidence" value="ECO:0007669"/>
    <property type="project" value="InterPro"/>
</dbReference>
<feature type="signal peptide" evidence="2">
    <location>
        <begin position="1"/>
        <end position="25"/>
    </location>
</feature>
<dbReference type="InterPro" id="IPR050592">
    <property type="entry name" value="GDSL_lipolytic_enzyme"/>
</dbReference>
<name>A0A3S3NYE4_9MAGN</name>
<dbReference type="STRING" id="337451.A0A3S3NYE4"/>
<protein>
    <submittedName>
        <fullName evidence="3">GDSL esterase/lipase APG-like protein</fullName>
    </submittedName>
</protein>
<comment type="caution">
    <text evidence="3">The sequence shown here is derived from an EMBL/GenBank/DDBJ whole genome shotgun (WGS) entry which is preliminary data.</text>
</comment>
<dbReference type="InterPro" id="IPR035669">
    <property type="entry name" value="SGNH_plant_lipase-like"/>
</dbReference>
<dbReference type="PANTHER" id="PTHR45642:SF35">
    <property type="entry name" value="GDSL ESTERASE_LIPASE APG"/>
    <property type="match status" value="1"/>
</dbReference>
<dbReference type="AlphaFoldDB" id="A0A3S3NYE4"/>
<dbReference type="SUPFAM" id="SSF52266">
    <property type="entry name" value="SGNH hydrolase"/>
    <property type="match status" value="1"/>
</dbReference>
<evidence type="ECO:0000313" key="3">
    <source>
        <dbReference type="EMBL" id="RWR77627.1"/>
    </source>
</evidence>
<dbReference type="Gene3D" id="3.40.50.1110">
    <property type="entry name" value="SGNH hydrolase"/>
    <property type="match status" value="1"/>
</dbReference>
<proteinExistence type="inferred from homology"/>
<dbReference type="FunFam" id="3.40.50.1110:FF:000003">
    <property type="entry name" value="GDSL esterase/lipase APG"/>
    <property type="match status" value="1"/>
</dbReference>
<sequence>MMKTKLDVRVATFLFFSALVISANAQSSTTLVPAIITFGDSAVDVGNNNYLPTVIKADFPPYGRDFVTHKPTGRFCNGKLATDITAETLGFTTFPPAYLSPQASGKNLLIGVNFASAGSGYYDKTALLYHAIPLSQQFQYYKEYQSKLVKVAGSSQAKTIISEALYIISAGSSDFIQNYYINPYLYKFYTADEFSSILVQIFSNFVKDLYGLGARRIGVTSLPPLGCLPASITLFGFGNNGCVSRLNNDAQGFNKKVNAAVSTLQKQLSGLKIAVFDIYKPLYDLVTKPSDFGFAEARKACCGTGTVETSLLCNSKAPGTCSNATSYVFFDSVHPSQAANQVLADSLILQGISLIG</sequence>
<dbReference type="PANTHER" id="PTHR45642">
    <property type="entry name" value="GDSL ESTERASE/LIPASE EXL3"/>
    <property type="match status" value="1"/>
</dbReference>
<dbReference type="CDD" id="cd01837">
    <property type="entry name" value="SGNH_plant_lipase_like"/>
    <property type="match status" value="1"/>
</dbReference>
<evidence type="ECO:0000256" key="2">
    <source>
        <dbReference type="SAM" id="SignalP"/>
    </source>
</evidence>
<organism evidence="3 4">
    <name type="scientific">Cinnamomum micranthum f. kanehirae</name>
    <dbReference type="NCBI Taxonomy" id="337451"/>
    <lineage>
        <taxon>Eukaryota</taxon>
        <taxon>Viridiplantae</taxon>
        <taxon>Streptophyta</taxon>
        <taxon>Embryophyta</taxon>
        <taxon>Tracheophyta</taxon>
        <taxon>Spermatophyta</taxon>
        <taxon>Magnoliopsida</taxon>
        <taxon>Magnoliidae</taxon>
        <taxon>Laurales</taxon>
        <taxon>Lauraceae</taxon>
        <taxon>Cinnamomum</taxon>
    </lineage>
</organism>
<dbReference type="InterPro" id="IPR036514">
    <property type="entry name" value="SGNH_hydro_sf"/>
</dbReference>
<gene>
    <name evidence="3" type="ORF">CKAN_00612300</name>
</gene>
<feature type="chain" id="PRO_5018767662" evidence="2">
    <location>
        <begin position="26"/>
        <end position="356"/>
    </location>
</feature>
<dbReference type="Proteomes" id="UP000283530">
    <property type="component" value="Unassembled WGS sequence"/>
</dbReference>
<comment type="similarity">
    <text evidence="1">Belongs to the 'GDSL' lipolytic enzyme family.</text>
</comment>
<reference evidence="3 4" key="1">
    <citation type="journal article" date="2019" name="Nat. Plants">
        <title>Stout camphor tree genome fills gaps in understanding of flowering plant genome evolution.</title>
        <authorList>
            <person name="Chaw S.M."/>
            <person name="Liu Y.C."/>
            <person name="Wu Y.W."/>
            <person name="Wang H.Y."/>
            <person name="Lin C.I."/>
            <person name="Wu C.S."/>
            <person name="Ke H.M."/>
            <person name="Chang L.Y."/>
            <person name="Hsu C.Y."/>
            <person name="Yang H.T."/>
            <person name="Sudianto E."/>
            <person name="Hsu M.H."/>
            <person name="Wu K.P."/>
            <person name="Wang L.N."/>
            <person name="Leebens-Mack J.H."/>
            <person name="Tsai I.J."/>
        </authorList>
    </citation>
    <scope>NUCLEOTIDE SEQUENCE [LARGE SCALE GENOMIC DNA]</scope>
    <source>
        <strain evidence="4">cv. Chaw 1501</strain>
        <tissue evidence="3">Young leaves</tissue>
    </source>
</reference>
<dbReference type="OrthoDB" id="1600564at2759"/>